<feature type="compositionally biased region" description="Pro residues" evidence="1">
    <location>
        <begin position="671"/>
        <end position="724"/>
    </location>
</feature>
<feature type="transmembrane region" description="Helical" evidence="2">
    <location>
        <begin position="101"/>
        <end position="122"/>
    </location>
</feature>
<dbReference type="RefSeq" id="XP_005775441.1">
    <property type="nucleotide sequence ID" value="XM_005775384.1"/>
</dbReference>
<feature type="transmembrane region" description="Helical" evidence="2">
    <location>
        <begin position="174"/>
        <end position="191"/>
    </location>
</feature>
<feature type="compositionally biased region" description="Pro residues" evidence="1">
    <location>
        <begin position="243"/>
        <end position="272"/>
    </location>
</feature>
<feature type="compositionally biased region" description="Basic and acidic residues" evidence="1">
    <location>
        <begin position="217"/>
        <end position="240"/>
    </location>
</feature>
<accession>A0A0D3JHM7</accession>
<keyword evidence="2" id="KW-0812">Transmembrane</keyword>
<evidence type="ECO:0008006" key="5">
    <source>
        <dbReference type="Google" id="ProtNLM"/>
    </source>
</evidence>
<dbReference type="GeneID" id="17268559"/>
<evidence type="ECO:0000313" key="3">
    <source>
        <dbReference type="EnsemblProtists" id="EOD23012"/>
    </source>
</evidence>
<dbReference type="AlphaFoldDB" id="A0A0D3JHM7"/>
<feature type="region of interest" description="Disordered" evidence="1">
    <location>
        <begin position="522"/>
        <end position="575"/>
    </location>
</feature>
<dbReference type="PaxDb" id="2903-EOD23012"/>
<dbReference type="KEGG" id="ehx:EMIHUDRAFT_95611"/>
<keyword evidence="2" id="KW-0472">Membrane</keyword>
<feature type="transmembrane region" description="Helical" evidence="2">
    <location>
        <begin position="73"/>
        <end position="95"/>
    </location>
</feature>
<reference evidence="3" key="2">
    <citation type="submission" date="2024-10" db="UniProtKB">
        <authorList>
            <consortium name="EnsemblProtists"/>
        </authorList>
    </citation>
    <scope>IDENTIFICATION</scope>
</reference>
<name>A0A0D3JHM7_EMIH1</name>
<feature type="compositionally biased region" description="Pro residues" evidence="1">
    <location>
        <begin position="386"/>
        <end position="414"/>
    </location>
</feature>
<keyword evidence="4" id="KW-1185">Reference proteome</keyword>
<dbReference type="HOGENOM" id="CLU_298350_0_0_1"/>
<organism evidence="3 4">
    <name type="scientific">Emiliania huxleyi (strain CCMP1516)</name>
    <dbReference type="NCBI Taxonomy" id="280463"/>
    <lineage>
        <taxon>Eukaryota</taxon>
        <taxon>Haptista</taxon>
        <taxon>Haptophyta</taxon>
        <taxon>Prymnesiophyceae</taxon>
        <taxon>Isochrysidales</taxon>
        <taxon>Noelaerhabdaceae</taxon>
        <taxon>Emiliania</taxon>
    </lineage>
</organism>
<feature type="region of interest" description="Disordered" evidence="1">
    <location>
        <begin position="665"/>
        <end position="727"/>
    </location>
</feature>
<feature type="compositionally biased region" description="Pro residues" evidence="1">
    <location>
        <begin position="528"/>
        <end position="560"/>
    </location>
</feature>
<proteinExistence type="predicted"/>
<evidence type="ECO:0000313" key="4">
    <source>
        <dbReference type="Proteomes" id="UP000013827"/>
    </source>
</evidence>
<keyword evidence="2" id="KW-1133">Transmembrane helix</keyword>
<feature type="region of interest" description="Disordered" evidence="1">
    <location>
        <begin position="384"/>
        <end position="417"/>
    </location>
</feature>
<protein>
    <recommendedName>
        <fullName evidence="5">Apple domain-containing protein</fullName>
    </recommendedName>
</protein>
<feature type="region of interest" description="Disordered" evidence="1">
    <location>
        <begin position="217"/>
        <end position="288"/>
    </location>
</feature>
<dbReference type="EnsemblProtists" id="EOD23012">
    <property type="protein sequence ID" value="EOD23012"/>
    <property type="gene ID" value="EMIHUDRAFT_95611"/>
</dbReference>
<reference evidence="4" key="1">
    <citation type="journal article" date="2013" name="Nature">
        <title>Pan genome of the phytoplankton Emiliania underpins its global distribution.</title>
        <authorList>
            <person name="Read B.A."/>
            <person name="Kegel J."/>
            <person name="Klute M.J."/>
            <person name="Kuo A."/>
            <person name="Lefebvre S.C."/>
            <person name="Maumus F."/>
            <person name="Mayer C."/>
            <person name="Miller J."/>
            <person name="Monier A."/>
            <person name="Salamov A."/>
            <person name="Young J."/>
            <person name="Aguilar M."/>
            <person name="Claverie J.M."/>
            <person name="Frickenhaus S."/>
            <person name="Gonzalez K."/>
            <person name="Herman E.K."/>
            <person name="Lin Y.C."/>
            <person name="Napier J."/>
            <person name="Ogata H."/>
            <person name="Sarno A.F."/>
            <person name="Shmutz J."/>
            <person name="Schroeder D."/>
            <person name="de Vargas C."/>
            <person name="Verret F."/>
            <person name="von Dassow P."/>
            <person name="Valentin K."/>
            <person name="Van de Peer Y."/>
            <person name="Wheeler G."/>
            <person name="Dacks J.B."/>
            <person name="Delwiche C.F."/>
            <person name="Dyhrman S.T."/>
            <person name="Glockner G."/>
            <person name="John U."/>
            <person name="Richards T."/>
            <person name="Worden A.Z."/>
            <person name="Zhang X."/>
            <person name="Grigoriev I.V."/>
            <person name="Allen A.E."/>
            <person name="Bidle K."/>
            <person name="Borodovsky M."/>
            <person name="Bowler C."/>
            <person name="Brownlee C."/>
            <person name="Cock J.M."/>
            <person name="Elias M."/>
            <person name="Gladyshev V.N."/>
            <person name="Groth M."/>
            <person name="Guda C."/>
            <person name="Hadaegh A."/>
            <person name="Iglesias-Rodriguez M.D."/>
            <person name="Jenkins J."/>
            <person name="Jones B.M."/>
            <person name="Lawson T."/>
            <person name="Leese F."/>
            <person name="Lindquist E."/>
            <person name="Lobanov A."/>
            <person name="Lomsadze A."/>
            <person name="Malik S.B."/>
            <person name="Marsh M.E."/>
            <person name="Mackinder L."/>
            <person name="Mock T."/>
            <person name="Mueller-Roeber B."/>
            <person name="Pagarete A."/>
            <person name="Parker M."/>
            <person name="Probert I."/>
            <person name="Quesneville H."/>
            <person name="Raines C."/>
            <person name="Rensing S.A."/>
            <person name="Riano-Pachon D.M."/>
            <person name="Richier S."/>
            <person name="Rokitta S."/>
            <person name="Shiraiwa Y."/>
            <person name="Soanes D.M."/>
            <person name="van der Giezen M."/>
            <person name="Wahlund T.M."/>
            <person name="Williams B."/>
            <person name="Wilson W."/>
            <person name="Wolfe G."/>
            <person name="Wurch L.L."/>
        </authorList>
    </citation>
    <scope>NUCLEOTIDE SEQUENCE</scope>
</reference>
<feature type="transmembrane region" description="Helical" evidence="2">
    <location>
        <begin position="32"/>
        <end position="52"/>
    </location>
</feature>
<evidence type="ECO:0000256" key="2">
    <source>
        <dbReference type="SAM" id="Phobius"/>
    </source>
</evidence>
<dbReference type="Proteomes" id="UP000013827">
    <property type="component" value="Unassembled WGS sequence"/>
</dbReference>
<sequence>MLVADKLNVESSLRVRMLQIREREFDLFLDRIRTIGTLATVLAGLGHAGLLYTKYIDHNLCGTHEGFCAELTYPFFTCIALGASIITMWGCVLLVEREFEVVVSLGAVSVTSFVVCAILFFWAKFGQSVKHFDPNFASRPPLHLSSGLGGYQHHWASSFEHGNKINAVRDMPTAIFLTLMMLTFLYAMYLVKQYLNRRVFYVPRRKIVRGTWSGIEREAPDGRRPVDAPGRKSEKKKCKEAPAPSPPEMPPPTAPTPTPPVLVAPPPPPSGPPACDNYPEASSPSHVDTYYKGADTPFDFAELNTPPGATFEDKLQACKDKCDTDSWSDPNRFTGKCVGVGYAADANHAGLSFCYGVMDPPYHQDAAMEGSPNWVLLMKENCAPPSASPSPPPPSASPSPPPPSASPSPPPPSDPNRFTGKCVGVGYAADANHAGLSFCYGVMDPPYHQDAAMEGSPNWACKDKCDTDSWSDPNRFTGKCVGVGYAADANHAGLSFCYGVMDPPYHQDAAMEGSPNWVLLMKDNCAPPSAPPSPPPPSASPSPPPPSSLPSPPPPTPPPACDNYPEASSPSHVDTYYKGADTPFDFAELNTPPGATFEDKLQACKDKCDTDSWSDPNRFTGKCVGVGYAADANHAGLSFCYGVMDPPYHQDAAMEGSPNWVLLMKDNCAPPSAPPSPPPPSASPSPPPPSSLPSPPPPSTSPSPPPSTSPSPPPSTSPSPPPSTSPYCEPPAVVAAAVSGSPNALGFYQMNTTGHCMSNGKHPATLQAPNLVNDASGLLNFDAAVEVAGALCARLTSCTSFDVNNYSGYDNSPNLYASNGQAMLEELQGMACNGEHGATGQPWIEFTNCGLPATQSGVWRFYDSRTSGNRCAVGDDCPITETQTYAHPTNVCFVKGECEACDNYPEASSPSHVDTYYKGADTPFDFAELNTPPGATFEDKLQACKDKCDTDSWSDPNRFTGKCVGVGYAADANHAGLSFCYGVMDPPYHQDAAMEGSPNWVLLMKDNC</sequence>
<evidence type="ECO:0000256" key="1">
    <source>
        <dbReference type="SAM" id="MobiDB-lite"/>
    </source>
</evidence>